<evidence type="ECO:0000256" key="4">
    <source>
        <dbReference type="PROSITE-ProRule" id="PRU00169"/>
    </source>
</evidence>
<dbReference type="GO" id="GO:0006355">
    <property type="term" value="P:regulation of DNA-templated transcription"/>
    <property type="evidence" value="ECO:0007669"/>
    <property type="project" value="InterPro"/>
</dbReference>
<reference evidence="7" key="1">
    <citation type="submission" date="2019-06" db="EMBL/GenBank/DDBJ databases">
        <title>Gordonia isolated from sludge of a wastewater treatment plant.</title>
        <authorList>
            <person name="Tamura T."/>
            <person name="Aoyama K."/>
            <person name="Kang Y."/>
            <person name="Saito S."/>
            <person name="Akiyama N."/>
            <person name="Yazawa K."/>
            <person name="Gonoi T."/>
            <person name="Mikami Y."/>
        </authorList>
    </citation>
    <scope>NUCLEOTIDE SEQUENCE [LARGE SCALE GENOMIC DNA]</scope>
    <source>
        <strain evidence="7">NBRC 107696</strain>
    </source>
</reference>
<accession>A0A7I9V6L8</accession>
<dbReference type="PANTHER" id="PTHR43214:SF41">
    <property type="entry name" value="NITRATE_NITRITE RESPONSE REGULATOR PROTEIN NARP"/>
    <property type="match status" value="1"/>
</dbReference>
<dbReference type="Gene3D" id="3.40.50.2300">
    <property type="match status" value="1"/>
</dbReference>
<dbReference type="InterPro" id="IPR001789">
    <property type="entry name" value="Sig_transdc_resp-reg_receiver"/>
</dbReference>
<dbReference type="EMBL" id="BJOV01000002">
    <property type="protein sequence ID" value="GEE00720.1"/>
    <property type="molecule type" value="Genomic_DNA"/>
</dbReference>
<evidence type="ECO:0000259" key="5">
    <source>
        <dbReference type="PROSITE" id="PS50110"/>
    </source>
</evidence>
<dbReference type="SUPFAM" id="SSF52172">
    <property type="entry name" value="CheY-like"/>
    <property type="match status" value="1"/>
</dbReference>
<protein>
    <recommendedName>
        <fullName evidence="5">Response regulatory domain-containing protein</fullName>
    </recommendedName>
</protein>
<proteinExistence type="predicted"/>
<keyword evidence="3" id="KW-0804">Transcription</keyword>
<evidence type="ECO:0000313" key="6">
    <source>
        <dbReference type="EMBL" id="GEE00720.1"/>
    </source>
</evidence>
<keyword evidence="2" id="KW-0238">DNA-binding</keyword>
<dbReference type="OrthoDB" id="3171335at2"/>
<evidence type="ECO:0000256" key="1">
    <source>
        <dbReference type="ARBA" id="ARBA00023015"/>
    </source>
</evidence>
<dbReference type="AlphaFoldDB" id="A0A7I9V6L8"/>
<dbReference type="SMART" id="SM00448">
    <property type="entry name" value="REC"/>
    <property type="match status" value="1"/>
</dbReference>
<feature type="modified residue" description="4-aspartylphosphate" evidence="4">
    <location>
        <position position="54"/>
    </location>
</feature>
<dbReference type="Gene3D" id="1.10.10.10">
    <property type="entry name" value="Winged helix-like DNA-binding domain superfamily/Winged helix DNA-binding domain"/>
    <property type="match status" value="1"/>
</dbReference>
<dbReference type="Pfam" id="PF00072">
    <property type="entry name" value="Response_reg"/>
    <property type="match status" value="1"/>
</dbReference>
<keyword evidence="7" id="KW-1185">Reference proteome</keyword>
<evidence type="ECO:0000256" key="2">
    <source>
        <dbReference type="ARBA" id="ARBA00023125"/>
    </source>
</evidence>
<keyword evidence="4" id="KW-0597">Phosphoprotein</keyword>
<feature type="domain" description="Response regulatory" evidence="5">
    <location>
        <begin position="5"/>
        <end position="118"/>
    </location>
</feature>
<dbReference type="PROSITE" id="PS00622">
    <property type="entry name" value="HTH_LUXR_1"/>
    <property type="match status" value="1"/>
</dbReference>
<dbReference type="InterPro" id="IPR011006">
    <property type="entry name" value="CheY-like_superfamily"/>
</dbReference>
<dbReference type="InterPro" id="IPR039420">
    <property type="entry name" value="WalR-like"/>
</dbReference>
<evidence type="ECO:0000313" key="7">
    <source>
        <dbReference type="Proteomes" id="UP000444960"/>
    </source>
</evidence>
<dbReference type="Pfam" id="PF00196">
    <property type="entry name" value="GerE"/>
    <property type="match status" value="1"/>
</dbReference>
<dbReference type="Proteomes" id="UP000444960">
    <property type="component" value="Unassembled WGS sequence"/>
</dbReference>
<gene>
    <name evidence="6" type="ORF">nbrc107696_11660</name>
</gene>
<comment type="caution">
    <text evidence="6">The sequence shown here is derived from an EMBL/GenBank/DDBJ whole genome shotgun (WGS) entry which is preliminary data.</text>
</comment>
<dbReference type="GO" id="GO:0003677">
    <property type="term" value="F:DNA binding"/>
    <property type="evidence" value="ECO:0007669"/>
    <property type="project" value="UniProtKB-KW"/>
</dbReference>
<dbReference type="PRINTS" id="PR00038">
    <property type="entry name" value="HTHLUXR"/>
</dbReference>
<sequence>MVVRRIGVVEDHASVVLGIEVMLADSPGLAVVTSATTVPELLAGRPDLDLVLLDLRLADGSSPFTNVEALRAAGLEVLVFTGAENPYMVRLAAKAGVLGIVRKSAPVDAVVEAIEAAAAGLPVVTTEWAAAIDGDPDLSEVGLSPRQQEVLALYASGEKADRVARLTGLSRETINDYVARIRAKYAAAGRPAATKVDLYMRAVEDGLLPMPERPA</sequence>
<dbReference type="RefSeq" id="WP_161894570.1">
    <property type="nucleotide sequence ID" value="NZ_BJOV01000002.1"/>
</dbReference>
<dbReference type="PROSITE" id="PS50110">
    <property type="entry name" value="RESPONSE_REGULATORY"/>
    <property type="match status" value="1"/>
</dbReference>
<keyword evidence="1" id="KW-0805">Transcription regulation</keyword>
<dbReference type="SMART" id="SM00421">
    <property type="entry name" value="HTH_LUXR"/>
    <property type="match status" value="1"/>
</dbReference>
<dbReference type="SUPFAM" id="SSF46894">
    <property type="entry name" value="C-terminal effector domain of the bipartite response regulators"/>
    <property type="match status" value="1"/>
</dbReference>
<dbReference type="GO" id="GO:0000160">
    <property type="term" value="P:phosphorelay signal transduction system"/>
    <property type="evidence" value="ECO:0007669"/>
    <property type="project" value="InterPro"/>
</dbReference>
<dbReference type="PANTHER" id="PTHR43214">
    <property type="entry name" value="TWO-COMPONENT RESPONSE REGULATOR"/>
    <property type="match status" value="1"/>
</dbReference>
<dbReference type="InterPro" id="IPR000792">
    <property type="entry name" value="Tscrpt_reg_LuxR_C"/>
</dbReference>
<name>A0A7I9V6L8_9ACTN</name>
<evidence type="ECO:0000256" key="3">
    <source>
        <dbReference type="ARBA" id="ARBA00023163"/>
    </source>
</evidence>
<dbReference type="InterPro" id="IPR016032">
    <property type="entry name" value="Sig_transdc_resp-reg_C-effctor"/>
</dbReference>
<dbReference type="InterPro" id="IPR036388">
    <property type="entry name" value="WH-like_DNA-bd_sf"/>
</dbReference>
<organism evidence="6 7">
    <name type="scientific">Gordonia spumicola</name>
    <dbReference type="NCBI Taxonomy" id="589161"/>
    <lineage>
        <taxon>Bacteria</taxon>
        <taxon>Bacillati</taxon>
        <taxon>Actinomycetota</taxon>
        <taxon>Actinomycetes</taxon>
        <taxon>Mycobacteriales</taxon>
        <taxon>Gordoniaceae</taxon>
        <taxon>Gordonia</taxon>
    </lineage>
</organism>